<dbReference type="PROSITE" id="PS51396">
    <property type="entry name" value="PUL"/>
    <property type="match status" value="1"/>
</dbReference>
<feature type="domain" description="PUL" evidence="1">
    <location>
        <begin position="62"/>
        <end position="370"/>
    </location>
</feature>
<keyword evidence="3" id="KW-1185">Reference proteome</keyword>
<dbReference type="Pfam" id="PF08324">
    <property type="entry name" value="PUL"/>
    <property type="match status" value="1"/>
</dbReference>
<protein>
    <recommendedName>
        <fullName evidence="1">PUL domain-containing protein</fullName>
    </recommendedName>
</protein>
<reference evidence="2 3" key="1">
    <citation type="submission" date="2024-10" db="EMBL/GenBank/DDBJ databases">
        <title>Updated reference genomes for cyclostephanoid diatoms.</title>
        <authorList>
            <person name="Roberts W.R."/>
            <person name="Alverson A.J."/>
        </authorList>
    </citation>
    <scope>NUCLEOTIDE SEQUENCE [LARGE SCALE GENOMIC DNA]</scope>
    <source>
        <strain evidence="2 3">AJA276-08</strain>
    </source>
</reference>
<comment type="caution">
    <text evidence="2">The sequence shown here is derived from an EMBL/GenBank/DDBJ whole genome shotgun (WGS) entry which is preliminary data.</text>
</comment>
<proteinExistence type="predicted"/>
<dbReference type="AlphaFoldDB" id="A0ABD3Q428"/>
<gene>
    <name evidence="2" type="ORF">ACHAW5_002159</name>
</gene>
<evidence type="ECO:0000313" key="3">
    <source>
        <dbReference type="Proteomes" id="UP001530315"/>
    </source>
</evidence>
<name>A0ABD3Q428_9STRA</name>
<evidence type="ECO:0000313" key="2">
    <source>
        <dbReference type="EMBL" id="KAL3794990.1"/>
    </source>
</evidence>
<accession>A0ABD3Q428</accession>
<dbReference type="InterPro" id="IPR011989">
    <property type="entry name" value="ARM-like"/>
</dbReference>
<sequence>MGVMLRPLLEQMQITNNAPTNLPTGGNAGPMRASQPTFVPSTSSAVATSMAVNPWENIPAALSTPSAQLSSPAKQTTDTISIKAANAKPVTPLIEKQTALLSTDTGVVKICIDRLELNQEHSQLLSKLSDVKASWTQEEIISMHEYLRSVIDDHAQHVSYALMLLRLAVLKRAMDAEGIRMTEARTHSFQLVAKLLLEEKLSSLANRSMAWCVLSNAMGSTKSPDRIVFDGTDNYKLIQVVDRALHDCDFSKVGTSTSLRQSAGAFLYNASLHLTCNDKGKGEIEGGGNAELSEEQLAILLGCLEHLQDETDDTTIHRLLMAIGALLKSSKFGKTAANLVNDLGLLDEKIGKGKSGNVEALVREIAALLG</sequence>
<organism evidence="2 3">
    <name type="scientific">Stephanodiscus triporus</name>
    <dbReference type="NCBI Taxonomy" id="2934178"/>
    <lineage>
        <taxon>Eukaryota</taxon>
        <taxon>Sar</taxon>
        <taxon>Stramenopiles</taxon>
        <taxon>Ochrophyta</taxon>
        <taxon>Bacillariophyta</taxon>
        <taxon>Coscinodiscophyceae</taxon>
        <taxon>Thalassiosirophycidae</taxon>
        <taxon>Stephanodiscales</taxon>
        <taxon>Stephanodiscaceae</taxon>
        <taxon>Stephanodiscus</taxon>
    </lineage>
</organism>
<dbReference type="Proteomes" id="UP001530315">
    <property type="component" value="Unassembled WGS sequence"/>
</dbReference>
<evidence type="ECO:0000259" key="1">
    <source>
        <dbReference type="PROSITE" id="PS51396"/>
    </source>
</evidence>
<dbReference type="InterPro" id="IPR013535">
    <property type="entry name" value="PUL_dom"/>
</dbReference>
<dbReference type="Gene3D" id="1.25.10.10">
    <property type="entry name" value="Leucine-rich Repeat Variant"/>
    <property type="match status" value="1"/>
</dbReference>
<dbReference type="EMBL" id="JALLAZ020000447">
    <property type="protein sequence ID" value="KAL3794990.1"/>
    <property type="molecule type" value="Genomic_DNA"/>
</dbReference>